<comment type="caution">
    <text evidence="2">The sequence shown here is derived from an EMBL/GenBank/DDBJ whole genome shotgun (WGS) entry which is preliminary data.</text>
</comment>
<sequence>MKRLLFVTGIAAAVLGLTGVGAAGAADGSAHQAAAGTPGKRVGEVIQCHEVSHELPTVFGRSCDSTAWGPLSDFTLIDRASGQAYRCQAGWAEGSLWVSGQDCRRA</sequence>
<feature type="chain" id="PRO_5046729927" description="Secreted protein" evidence="1">
    <location>
        <begin position="26"/>
        <end position="106"/>
    </location>
</feature>
<evidence type="ECO:0000313" key="3">
    <source>
        <dbReference type="Proteomes" id="UP001500305"/>
    </source>
</evidence>
<proteinExistence type="predicted"/>
<evidence type="ECO:0000256" key="1">
    <source>
        <dbReference type="SAM" id="SignalP"/>
    </source>
</evidence>
<gene>
    <name evidence="2" type="ORF">GCM10010430_81330</name>
</gene>
<keyword evidence="3" id="KW-1185">Reference proteome</keyword>
<dbReference type="EMBL" id="BAAATR010000139">
    <property type="protein sequence ID" value="GAA2284074.1"/>
    <property type="molecule type" value="Genomic_DNA"/>
</dbReference>
<dbReference type="RefSeq" id="WP_344641628.1">
    <property type="nucleotide sequence ID" value="NZ_BAAATR010000139.1"/>
</dbReference>
<keyword evidence="1" id="KW-0732">Signal</keyword>
<protein>
    <recommendedName>
        <fullName evidence="4">Secreted protein</fullName>
    </recommendedName>
</protein>
<accession>A0ABP5S224</accession>
<reference evidence="3" key="1">
    <citation type="journal article" date="2019" name="Int. J. Syst. Evol. Microbiol.">
        <title>The Global Catalogue of Microorganisms (GCM) 10K type strain sequencing project: providing services to taxonomists for standard genome sequencing and annotation.</title>
        <authorList>
            <consortium name="The Broad Institute Genomics Platform"/>
            <consortium name="The Broad Institute Genome Sequencing Center for Infectious Disease"/>
            <person name="Wu L."/>
            <person name="Ma J."/>
        </authorList>
    </citation>
    <scope>NUCLEOTIDE SEQUENCE [LARGE SCALE GENOMIC DNA]</scope>
    <source>
        <strain evidence="3">JCM 7356</strain>
    </source>
</reference>
<name>A0ABP5S224_9ACTN</name>
<dbReference type="Proteomes" id="UP001500305">
    <property type="component" value="Unassembled WGS sequence"/>
</dbReference>
<evidence type="ECO:0000313" key="2">
    <source>
        <dbReference type="EMBL" id="GAA2284074.1"/>
    </source>
</evidence>
<feature type="signal peptide" evidence="1">
    <location>
        <begin position="1"/>
        <end position="25"/>
    </location>
</feature>
<organism evidence="2 3">
    <name type="scientific">Kitasatospora cystarginea</name>
    <dbReference type="NCBI Taxonomy" id="58350"/>
    <lineage>
        <taxon>Bacteria</taxon>
        <taxon>Bacillati</taxon>
        <taxon>Actinomycetota</taxon>
        <taxon>Actinomycetes</taxon>
        <taxon>Kitasatosporales</taxon>
        <taxon>Streptomycetaceae</taxon>
        <taxon>Kitasatospora</taxon>
    </lineage>
</organism>
<evidence type="ECO:0008006" key="4">
    <source>
        <dbReference type="Google" id="ProtNLM"/>
    </source>
</evidence>